<name>A0A4Z2EUV6_9TELE</name>
<proteinExistence type="predicted"/>
<reference evidence="1 2" key="1">
    <citation type="submission" date="2019-03" db="EMBL/GenBank/DDBJ databases">
        <title>First draft genome of Liparis tanakae, snailfish: a comprehensive survey of snailfish specific genes.</title>
        <authorList>
            <person name="Kim W."/>
            <person name="Song I."/>
            <person name="Jeong J.-H."/>
            <person name="Kim D."/>
            <person name="Kim S."/>
            <person name="Ryu S."/>
            <person name="Song J.Y."/>
            <person name="Lee S.K."/>
        </authorList>
    </citation>
    <scope>NUCLEOTIDE SEQUENCE [LARGE SCALE GENOMIC DNA]</scope>
    <source>
        <tissue evidence="1">Muscle</tissue>
    </source>
</reference>
<keyword evidence="2" id="KW-1185">Reference proteome</keyword>
<evidence type="ECO:0000313" key="1">
    <source>
        <dbReference type="EMBL" id="TNN32430.1"/>
    </source>
</evidence>
<protein>
    <submittedName>
        <fullName evidence="1">Uncharacterized protein</fullName>
    </submittedName>
</protein>
<dbReference type="AlphaFoldDB" id="A0A4Z2EUV6"/>
<sequence length="98" mass="10938">MDMATRGKQQEHFPLSIEYWSLRLQRFCQVCSVLELQTQTPLVMPTTSDMKIFSMNTATAGTEVRSEQAAPGSAPPGPAAPHGVCRPRCLQWSMLRRS</sequence>
<organism evidence="1 2">
    <name type="scientific">Liparis tanakae</name>
    <name type="common">Tanaka's snailfish</name>
    <dbReference type="NCBI Taxonomy" id="230148"/>
    <lineage>
        <taxon>Eukaryota</taxon>
        <taxon>Metazoa</taxon>
        <taxon>Chordata</taxon>
        <taxon>Craniata</taxon>
        <taxon>Vertebrata</taxon>
        <taxon>Euteleostomi</taxon>
        <taxon>Actinopterygii</taxon>
        <taxon>Neopterygii</taxon>
        <taxon>Teleostei</taxon>
        <taxon>Neoteleostei</taxon>
        <taxon>Acanthomorphata</taxon>
        <taxon>Eupercaria</taxon>
        <taxon>Perciformes</taxon>
        <taxon>Cottioidei</taxon>
        <taxon>Cottales</taxon>
        <taxon>Liparidae</taxon>
        <taxon>Liparis</taxon>
    </lineage>
</organism>
<dbReference type="Proteomes" id="UP000314294">
    <property type="component" value="Unassembled WGS sequence"/>
</dbReference>
<evidence type="ECO:0000313" key="2">
    <source>
        <dbReference type="Proteomes" id="UP000314294"/>
    </source>
</evidence>
<dbReference type="EMBL" id="SRLO01002704">
    <property type="protein sequence ID" value="TNN32430.1"/>
    <property type="molecule type" value="Genomic_DNA"/>
</dbReference>
<gene>
    <name evidence="1" type="ORF">EYF80_057408</name>
</gene>
<comment type="caution">
    <text evidence="1">The sequence shown here is derived from an EMBL/GenBank/DDBJ whole genome shotgun (WGS) entry which is preliminary data.</text>
</comment>
<accession>A0A4Z2EUV6</accession>